<evidence type="ECO:0000256" key="1">
    <source>
        <dbReference type="SAM" id="Phobius"/>
    </source>
</evidence>
<keyword evidence="1" id="KW-0472">Membrane</keyword>
<protein>
    <recommendedName>
        <fullName evidence="4">DUF2975 domain-containing protein</fullName>
    </recommendedName>
</protein>
<sequence length="163" mass="18825">MYLANGATLWHIFTQKLQLFLIASVPMFVLIQIVFICVGNIHGFWFAILILVGQAINYTSFAVINYIPSLVCPHFNFIHIEQLDEFADKGMVKAIVRIIMLGVAIPLLMLPLAFYLSDEISEMQFLWIQMGGIPVVVLTMFFTGMWFIKRQYDRYHSLEELNI</sequence>
<proteinExistence type="predicted"/>
<feature type="transmembrane region" description="Helical" evidence="1">
    <location>
        <begin position="94"/>
        <end position="114"/>
    </location>
</feature>
<organism evidence="2 3">
    <name type="scientific">Paenibacillus marchantiophytorum</name>
    <dbReference type="NCBI Taxonomy" id="1619310"/>
    <lineage>
        <taxon>Bacteria</taxon>
        <taxon>Bacillati</taxon>
        <taxon>Bacillota</taxon>
        <taxon>Bacilli</taxon>
        <taxon>Bacillales</taxon>
        <taxon>Paenibacillaceae</taxon>
        <taxon>Paenibacillus</taxon>
    </lineage>
</organism>
<comment type="caution">
    <text evidence="2">The sequence shown here is derived from an EMBL/GenBank/DDBJ whole genome shotgun (WGS) entry which is preliminary data.</text>
</comment>
<reference evidence="3" key="1">
    <citation type="journal article" date="2019" name="Int. J. Syst. Evol. Microbiol.">
        <title>The Global Catalogue of Microorganisms (GCM) 10K type strain sequencing project: providing services to taxonomists for standard genome sequencing and annotation.</title>
        <authorList>
            <consortium name="The Broad Institute Genomics Platform"/>
            <consortium name="The Broad Institute Genome Sequencing Center for Infectious Disease"/>
            <person name="Wu L."/>
            <person name="Ma J."/>
        </authorList>
    </citation>
    <scope>NUCLEOTIDE SEQUENCE [LARGE SCALE GENOMIC DNA]</scope>
    <source>
        <strain evidence="3">CGMCC 1.15043</strain>
    </source>
</reference>
<gene>
    <name evidence="2" type="ORF">GCM10008018_56960</name>
</gene>
<feature type="transmembrane region" description="Helical" evidence="1">
    <location>
        <begin position="126"/>
        <end position="148"/>
    </location>
</feature>
<evidence type="ECO:0008006" key="4">
    <source>
        <dbReference type="Google" id="ProtNLM"/>
    </source>
</evidence>
<accession>A0ABQ1FAI5</accession>
<dbReference type="Proteomes" id="UP000615455">
    <property type="component" value="Unassembled WGS sequence"/>
</dbReference>
<dbReference type="EMBL" id="BMHE01000044">
    <property type="protein sequence ID" value="GGA03544.1"/>
    <property type="molecule type" value="Genomic_DNA"/>
</dbReference>
<evidence type="ECO:0000313" key="3">
    <source>
        <dbReference type="Proteomes" id="UP000615455"/>
    </source>
</evidence>
<keyword evidence="1" id="KW-1133">Transmembrane helix</keyword>
<keyword evidence="3" id="KW-1185">Reference proteome</keyword>
<name>A0ABQ1FAI5_9BACL</name>
<evidence type="ECO:0000313" key="2">
    <source>
        <dbReference type="EMBL" id="GGA03544.1"/>
    </source>
</evidence>
<feature type="transmembrane region" description="Helical" evidence="1">
    <location>
        <begin position="19"/>
        <end position="38"/>
    </location>
</feature>
<keyword evidence="1" id="KW-0812">Transmembrane</keyword>
<feature type="transmembrane region" description="Helical" evidence="1">
    <location>
        <begin position="44"/>
        <end position="67"/>
    </location>
</feature>